<feature type="compositionally biased region" description="Low complexity" evidence="5">
    <location>
        <begin position="24"/>
        <end position="33"/>
    </location>
</feature>
<dbReference type="InterPro" id="IPR036909">
    <property type="entry name" value="Cyt_c-like_dom_sf"/>
</dbReference>
<evidence type="ECO:0000313" key="7">
    <source>
        <dbReference type="EMBL" id="QDE66951.1"/>
    </source>
</evidence>
<evidence type="ECO:0000313" key="8">
    <source>
        <dbReference type="Proteomes" id="UP000320179"/>
    </source>
</evidence>
<evidence type="ECO:0000256" key="3">
    <source>
        <dbReference type="ARBA" id="ARBA00023004"/>
    </source>
</evidence>
<name>A0AAE6KRA8_MYXXA</name>
<proteinExistence type="predicted"/>
<evidence type="ECO:0000256" key="1">
    <source>
        <dbReference type="ARBA" id="ARBA00022617"/>
    </source>
</evidence>
<dbReference type="SUPFAM" id="SSF46626">
    <property type="entry name" value="Cytochrome c"/>
    <property type="match status" value="2"/>
</dbReference>
<evidence type="ECO:0000256" key="2">
    <source>
        <dbReference type="ARBA" id="ARBA00022723"/>
    </source>
</evidence>
<dbReference type="PROSITE" id="PS51257">
    <property type="entry name" value="PROKAR_LIPOPROTEIN"/>
    <property type="match status" value="1"/>
</dbReference>
<dbReference type="InterPro" id="IPR009056">
    <property type="entry name" value="Cyt_c-like_dom"/>
</dbReference>
<feature type="region of interest" description="Disordered" evidence="5">
    <location>
        <begin position="21"/>
        <end position="50"/>
    </location>
</feature>
<gene>
    <name evidence="7" type="ORF">BHS09_07970</name>
</gene>
<dbReference type="InterPro" id="IPR051459">
    <property type="entry name" value="Cytochrome_c-type_DH"/>
</dbReference>
<dbReference type="GO" id="GO:0020037">
    <property type="term" value="F:heme binding"/>
    <property type="evidence" value="ECO:0007669"/>
    <property type="project" value="InterPro"/>
</dbReference>
<dbReference type="PROSITE" id="PS51007">
    <property type="entry name" value="CYTC"/>
    <property type="match status" value="2"/>
</dbReference>
<dbReference type="AlphaFoldDB" id="A0AAE6KRA8"/>
<dbReference type="GO" id="GO:0009055">
    <property type="term" value="F:electron transfer activity"/>
    <property type="evidence" value="ECO:0007669"/>
    <property type="project" value="InterPro"/>
</dbReference>
<feature type="domain" description="Cytochrome c" evidence="6">
    <location>
        <begin position="49"/>
        <end position="164"/>
    </location>
</feature>
<dbReference type="RefSeq" id="WP_140797585.1">
    <property type="nucleotide sequence ID" value="NZ_CP017173.1"/>
</dbReference>
<evidence type="ECO:0000259" key="6">
    <source>
        <dbReference type="PROSITE" id="PS51007"/>
    </source>
</evidence>
<dbReference type="EMBL" id="CP017174">
    <property type="protein sequence ID" value="QDE66951.1"/>
    <property type="molecule type" value="Genomic_DNA"/>
</dbReference>
<keyword evidence="1 4" id="KW-0349">Heme</keyword>
<keyword evidence="2 4" id="KW-0479">Metal-binding</keyword>
<reference evidence="7 8" key="1">
    <citation type="journal article" date="2019" name="Science">
        <title>Social genes are selection hotspots in kin groups of a soil microbe.</title>
        <authorList>
            <person name="Wielgoss S."/>
            <person name="Wolfensberger R."/>
            <person name="Sun L."/>
            <person name="Fiegna F."/>
            <person name="Velicer G.J."/>
        </authorList>
    </citation>
    <scope>NUCLEOTIDE SEQUENCE [LARGE SCALE GENOMIC DNA]</scope>
    <source>
        <strain evidence="7 8">MC3.5.9c15</strain>
    </source>
</reference>
<dbReference type="Pfam" id="PF00034">
    <property type="entry name" value="Cytochrom_C"/>
    <property type="match status" value="2"/>
</dbReference>
<organism evidence="7 8">
    <name type="scientific">Myxococcus xanthus</name>
    <dbReference type="NCBI Taxonomy" id="34"/>
    <lineage>
        <taxon>Bacteria</taxon>
        <taxon>Pseudomonadati</taxon>
        <taxon>Myxococcota</taxon>
        <taxon>Myxococcia</taxon>
        <taxon>Myxococcales</taxon>
        <taxon>Cystobacterineae</taxon>
        <taxon>Myxococcaceae</taxon>
        <taxon>Myxococcus</taxon>
    </lineage>
</organism>
<dbReference type="GO" id="GO:0046872">
    <property type="term" value="F:metal ion binding"/>
    <property type="evidence" value="ECO:0007669"/>
    <property type="project" value="UniProtKB-KW"/>
</dbReference>
<sequence length="321" mass="34558">MRLLVLAMALGLCACKPRAEAPQEARPPAAPRQDAVRTQGDAPKSPEAQRLERGRYLVENVLACGACHSERDWTRYGGPVQGAPLSGACQDEQWGLPGRVCSPNITSDPEHGIGKWTDAELLRALREGFGRDGRVLVPMMPYLFYRELSDDDAKAVVAWLRQVPASSKVVARSSLPEEMMNALDGLASALPGPVPPPADDPVARGRYLTQVAQCAACHAGMDEAGTPFAGGRPMPTPYAPEVASNLTPHAQGLHTLREEAFIARFTAFRDLAPAPSAQGQVNKLVMPWGFYAGLSQEDLRAMYRYLRTVPAAVPARAAEAP</sequence>
<feature type="domain" description="Cytochrome c" evidence="6">
    <location>
        <begin position="200"/>
        <end position="310"/>
    </location>
</feature>
<accession>A0AAE6KRA8</accession>
<protein>
    <submittedName>
        <fullName evidence="7">Cytochrome C</fullName>
    </submittedName>
</protein>
<dbReference type="Gene3D" id="1.10.760.10">
    <property type="entry name" value="Cytochrome c-like domain"/>
    <property type="match status" value="2"/>
</dbReference>
<keyword evidence="3 4" id="KW-0408">Iron</keyword>
<dbReference type="Proteomes" id="UP000320179">
    <property type="component" value="Chromosome"/>
</dbReference>
<evidence type="ECO:0000256" key="5">
    <source>
        <dbReference type="SAM" id="MobiDB-lite"/>
    </source>
</evidence>
<evidence type="ECO:0000256" key="4">
    <source>
        <dbReference type="PROSITE-ProRule" id="PRU00433"/>
    </source>
</evidence>
<dbReference type="PANTHER" id="PTHR35008">
    <property type="entry name" value="BLL4482 PROTEIN-RELATED"/>
    <property type="match status" value="1"/>
</dbReference>
<dbReference type="PANTHER" id="PTHR35008:SF4">
    <property type="entry name" value="BLL4482 PROTEIN"/>
    <property type="match status" value="1"/>
</dbReference>